<evidence type="ECO:0000256" key="2">
    <source>
        <dbReference type="ARBA" id="ARBA00012916"/>
    </source>
</evidence>
<dbReference type="GO" id="GO:0097367">
    <property type="term" value="F:carbohydrate derivative binding"/>
    <property type="evidence" value="ECO:0007669"/>
    <property type="project" value="InterPro"/>
</dbReference>
<gene>
    <name evidence="7" type="ORF">VW23_023590</name>
</gene>
<dbReference type="InterPro" id="IPR001347">
    <property type="entry name" value="SIS_dom"/>
</dbReference>
<dbReference type="Proteomes" id="UP000095463">
    <property type="component" value="Unassembled WGS sequence"/>
</dbReference>
<evidence type="ECO:0000256" key="1">
    <source>
        <dbReference type="ARBA" id="ARBA00001031"/>
    </source>
</evidence>
<dbReference type="PANTHER" id="PTHR10937:SF0">
    <property type="entry name" value="GLUTAMINE--FRUCTOSE-6-PHOSPHATE TRANSAMINASE (ISOMERIZING)"/>
    <property type="match status" value="1"/>
</dbReference>
<sequence length="386" mass="41091">MIKRSVVELSNPMREQVFATPGALLKGFDALELNARLAVETPDIYRTRRVVLTGSGDSWFAAKAAELSFWIDAEVAAEIRSPLETGRYQSQLYPRRELEQSLLVALSNSGGAARVAEAATLWRATGAKVLAVTRNDTGRLAGIADRKLLLPVPELPNAPGFGPYLFAVLGLQLLAIRFGEVKLAMTMDEAQALRGQLKSLLATLERVVADLDTPTQQVATALAGRRLVEFVGAGPNYAVAEYGAAKLLEASGRHALARDLEEWTHLNYFDNAPAEIATVLVVPAGSVTESRAVELLAYMHKLGRSLVVVGGGAAADLAHKLGHAVLPIPAIDERWSPLLTSAAPALLAAHLSALDGAAYGRGGNPPWDDSLTAATVQQSAIWEPGK</sequence>
<dbReference type="EMBL" id="LAJE02000244">
    <property type="protein sequence ID" value="OEO29924.1"/>
    <property type="molecule type" value="Genomic_DNA"/>
</dbReference>
<dbReference type="Pfam" id="PF01380">
    <property type="entry name" value="SIS"/>
    <property type="match status" value="1"/>
</dbReference>
<evidence type="ECO:0000256" key="5">
    <source>
        <dbReference type="ARBA" id="ARBA00022962"/>
    </source>
</evidence>
<dbReference type="EC" id="2.6.1.16" evidence="2"/>
<keyword evidence="5" id="KW-0315">Glutamine amidotransferase</keyword>
<feature type="domain" description="SIS" evidence="6">
    <location>
        <begin position="218"/>
        <end position="364"/>
    </location>
</feature>
<dbReference type="GO" id="GO:0006047">
    <property type="term" value="P:UDP-N-acetylglucosamine metabolic process"/>
    <property type="evidence" value="ECO:0007669"/>
    <property type="project" value="TreeGrafter"/>
</dbReference>
<dbReference type="GO" id="GO:0004360">
    <property type="term" value="F:glutamine-fructose-6-phosphate transaminase (isomerizing) activity"/>
    <property type="evidence" value="ECO:0007669"/>
    <property type="project" value="UniProtKB-EC"/>
</dbReference>
<proteinExistence type="predicted"/>
<keyword evidence="4" id="KW-0808">Transferase</keyword>
<evidence type="ECO:0000256" key="3">
    <source>
        <dbReference type="ARBA" id="ARBA00016090"/>
    </source>
</evidence>
<dbReference type="Gene3D" id="3.40.50.10490">
    <property type="entry name" value="Glucose-6-phosphate isomerase like protein, domain 1"/>
    <property type="match status" value="2"/>
</dbReference>
<evidence type="ECO:0000259" key="6">
    <source>
        <dbReference type="PROSITE" id="PS51464"/>
    </source>
</evidence>
<keyword evidence="8" id="KW-1185">Reference proteome</keyword>
<comment type="catalytic activity">
    <reaction evidence="1">
        <text>D-fructose 6-phosphate + L-glutamine = D-glucosamine 6-phosphate + L-glutamate</text>
        <dbReference type="Rhea" id="RHEA:13237"/>
        <dbReference type="ChEBI" id="CHEBI:29985"/>
        <dbReference type="ChEBI" id="CHEBI:58359"/>
        <dbReference type="ChEBI" id="CHEBI:58725"/>
        <dbReference type="ChEBI" id="CHEBI:61527"/>
        <dbReference type="EC" id="2.6.1.16"/>
    </reaction>
</comment>
<accession>A0A1E5XN54</accession>
<keyword evidence="4" id="KW-0032">Aminotransferase</keyword>
<dbReference type="AlphaFoldDB" id="A0A1E5XN54"/>
<dbReference type="GO" id="GO:0006487">
    <property type="term" value="P:protein N-linked glycosylation"/>
    <property type="evidence" value="ECO:0007669"/>
    <property type="project" value="TreeGrafter"/>
</dbReference>
<comment type="caution">
    <text evidence="7">The sequence shown here is derived from an EMBL/GenBank/DDBJ whole genome shotgun (WGS) entry which is preliminary data.</text>
</comment>
<reference evidence="7 8" key="1">
    <citation type="journal article" date="2015" name="Genome Announc.">
        <title>Genome Assemblies of Three Soil-Associated Devosia species: D. insulae, D. limi, and D. soli.</title>
        <authorList>
            <person name="Hassan Y.I."/>
            <person name="Lepp D."/>
            <person name="Zhou T."/>
        </authorList>
    </citation>
    <scope>NUCLEOTIDE SEQUENCE [LARGE SCALE GENOMIC DNA]</scope>
    <source>
        <strain evidence="7 8">DS-56</strain>
    </source>
</reference>
<dbReference type="InterPro" id="IPR046348">
    <property type="entry name" value="SIS_dom_sf"/>
</dbReference>
<evidence type="ECO:0000313" key="7">
    <source>
        <dbReference type="EMBL" id="OEO29924.1"/>
    </source>
</evidence>
<evidence type="ECO:0000256" key="4">
    <source>
        <dbReference type="ARBA" id="ARBA00022576"/>
    </source>
</evidence>
<name>A0A1E5XN54_9HYPH</name>
<evidence type="ECO:0000313" key="8">
    <source>
        <dbReference type="Proteomes" id="UP000095463"/>
    </source>
</evidence>
<dbReference type="SUPFAM" id="SSF53697">
    <property type="entry name" value="SIS domain"/>
    <property type="match status" value="1"/>
</dbReference>
<feature type="domain" description="SIS" evidence="6">
    <location>
        <begin position="40"/>
        <end position="192"/>
    </location>
</feature>
<organism evidence="7 8">
    <name type="scientific">Devosia insulae DS-56</name>
    <dbReference type="NCBI Taxonomy" id="1116389"/>
    <lineage>
        <taxon>Bacteria</taxon>
        <taxon>Pseudomonadati</taxon>
        <taxon>Pseudomonadota</taxon>
        <taxon>Alphaproteobacteria</taxon>
        <taxon>Hyphomicrobiales</taxon>
        <taxon>Devosiaceae</taxon>
        <taxon>Devosia</taxon>
    </lineage>
</organism>
<dbReference type="PANTHER" id="PTHR10937">
    <property type="entry name" value="GLUCOSAMINE--FRUCTOSE-6-PHOSPHATE AMINOTRANSFERASE, ISOMERIZING"/>
    <property type="match status" value="1"/>
</dbReference>
<dbReference type="PROSITE" id="PS51464">
    <property type="entry name" value="SIS"/>
    <property type="match status" value="2"/>
</dbReference>
<dbReference type="GO" id="GO:0006002">
    <property type="term" value="P:fructose 6-phosphate metabolic process"/>
    <property type="evidence" value="ECO:0007669"/>
    <property type="project" value="TreeGrafter"/>
</dbReference>
<protein>
    <recommendedName>
        <fullName evidence="3">Glutamine--fructose-6-phosphate aminotransferase [isomerizing]</fullName>
        <ecNumber evidence="2">2.6.1.16</ecNumber>
    </recommendedName>
</protein>